<sequence length="182" mass="19826">MMGCQQSIGPLQPASACRRTEALPIRRAQADALRAQHPDWAAGKNIPHPNTPGAIFDDRLAYEAWQRQYDTARNQAKYLPDLQAVDRAVKDSPDRKLLLLDTKNGRQARAAIAVGDPDMATHVSVTAPGLNTTVHGSIGGMTEEATNLRTEALRQLRFTQGHEHDSVSAIAWIGYDAPQVPG</sequence>
<keyword evidence="3" id="KW-1185">Reference proteome</keyword>
<organism evidence="2 3">
    <name type="scientific">Mycobacterium innocens</name>
    <dbReference type="NCBI Taxonomy" id="2341083"/>
    <lineage>
        <taxon>Bacteria</taxon>
        <taxon>Bacillati</taxon>
        <taxon>Actinomycetota</taxon>
        <taxon>Actinomycetes</taxon>
        <taxon>Mycobacteriales</taxon>
        <taxon>Mycobacteriaceae</taxon>
        <taxon>Mycobacterium</taxon>
    </lineage>
</organism>
<dbReference type="EMBL" id="UPHQ01000282">
    <property type="protein sequence ID" value="VBA45020.1"/>
    <property type="molecule type" value="Genomic_DNA"/>
</dbReference>
<dbReference type="Pfam" id="PF06259">
    <property type="entry name" value="Abhydrolase_8"/>
    <property type="match status" value="1"/>
</dbReference>
<dbReference type="Proteomes" id="UP000267289">
    <property type="component" value="Unassembled WGS sequence"/>
</dbReference>
<dbReference type="InterPro" id="IPR010427">
    <property type="entry name" value="DUF1023"/>
</dbReference>
<protein>
    <recommendedName>
        <fullName evidence="1">DUF1023 domain-containing protein</fullName>
    </recommendedName>
</protein>
<feature type="domain" description="DUF1023" evidence="1">
    <location>
        <begin position="106"/>
        <end position="178"/>
    </location>
</feature>
<reference evidence="2 3" key="1">
    <citation type="submission" date="2018-09" db="EMBL/GenBank/DDBJ databases">
        <authorList>
            <person name="Tagini F."/>
        </authorList>
    </citation>
    <scope>NUCLEOTIDE SEQUENCE [LARGE SCALE GENOMIC DNA]</scope>
    <source>
        <strain evidence="2 3">MK13</strain>
    </source>
</reference>
<name>A0A498QJ69_9MYCO</name>
<accession>A0A498QJ69</accession>
<proteinExistence type="predicted"/>
<gene>
    <name evidence="2" type="ORF">LAUMK13_05319</name>
</gene>
<evidence type="ECO:0000313" key="2">
    <source>
        <dbReference type="EMBL" id="VBA45020.1"/>
    </source>
</evidence>
<evidence type="ECO:0000259" key="1">
    <source>
        <dbReference type="Pfam" id="PF06259"/>
    </source>
</evidence>
<evidence type="ECO:0000313" key="3">
    <source>
        <dbReference type="Proteomes" id="UP000267289"/>
    </source>
</evidence>
<dbReference type="AlphaFoldDB" id="A0A498QJ69"/>